<organism evidence="1 2">
    <name type="scientific">Bacillus thuringiensis</name>
    <dbReference type="NCBI Taxonomy" id="1428"/>
    <lineage>
        <taxon>Bacteria</taxon>
        <taxon>Bacillati</taxon>
        <taxon>Bacillota</taxon>
        <taxon>Bacilli</taxon>
        <taxon>Bacillales</taxon>
        <taxon>Bacillaceae</taxon>
        <taxon>Bacillus</taxon>
        <taxon>Bacillus cereus group</taxon>
    </lineage>
</organism>
<name>A0A1C4GEF4_BACTU</name>
<dbReference type="Proteomes" id="UP000195991">
    <property type="component" value="Unassembled WGS sequence"/>
</dbReference>
<dbReference type="EMBL" id="FMBI01000044">
    <property type="protein sequence ID" value="SCC66195.1"/>
    <property type="molecule type" value="Genomic_DNA"/>
</dbReference>
<reference evidence="1 2" key="1">
    <citation type="submission" date="2016-08" db="EMBL/GenBank/DDBJ databases">
        <authorList>
            <person name="Seilhamer J.J."/>
        </authorList>
    </citation>
    <scope>NUCLEOTIDE SEQUENCE [LARGE SCALE GENOMIC DNA]</scope>
    <source>
        <strain evidence="1 2">IEBC_T61001</strain>
    </source>
</reference>
<accession>A0A1C4GEF4</accession>
<gene>
    <name evidence="1" type="ORF">BTT61001_05675</name>
</gene>
<evidence type="ECO:0000313" key="1">
    <source>
        <dbReference type="EMBL" id="SCC66195.1"/>
    </source>
</evidence>
<dbReference type="AlphaFoldDB" id="A0A1C4GEF4"/>
<protein>
    <submittedName>
        <fullName evidence="1">Uncharacterized protein</fullName>
    </submittedName>
</protein>
<proteinExistence type="predicted"/>
<sequence>MVENAQTNSNSVISLRLGII</sequence>
<evidence type="ECO:0000313" key="2">
    <source>
        <dbReference type="Proteomes" id="UP000195991"/>
    </source>
</evidence>